<evidence type="ECO:0000313" key="2">
    <source>
        <dbReference type="EMBL" id="PQP92139.1"/>
    </source>
</evidence>
<sequence length="1360" mass="149262">MKSPIKEPRISTLLVRKPDPYLLSRTSKNVMVGANDLKRNQIAHPAGKLNNNKTRPNNAKVAPGKSLTSKSSVRQARRNVASLVKGSPTKIPCPPTLEANNGFEVISKQTLPSTGHGSYGHDDRSKKTAVLQVISKQALLSTGHASYGRNDRSRKTAAPEAISKQALPSTGHATYGCDDRGRKPAVSLPHTGVNLSRTQLPTSKPSGLRMPSPSLSFFHQIQFHELRLPSSLGKKQNVINDRTVIGNINVQCSSSGCSVSSTINSATKDKVEPFSQVTNMQKVELKVQSSSNSYDMTENQQKFNSIPVHEDQQSMGEVEFQRNDDKFLLQGGSCEQLVKDDNSVKAAFDMEKPHVTPHLSSAVKFPCFSGENGITVHHLLENKSHDLPQKNCGVLLRSKSEEASSSGSVLISYDDQSSSDHNVNELRGAEADLFKPMASECNQISDEDQMIWENTGSFTKECQVSEEIQSYSSVKVADVSPKVQNSSASDSRFKNEAKDDGSRFNTKSRNPHVEDAQMLALGGRMIDEMNDVDLSTSAPENCQLVITDCGNEKPEQLDLPNSCYVGEQVFQENKLHLNDCVLDGFSIFPEESQQKNVLQCVDSKEPEGTGACRSESEVSRTLSLIGNINVRCSSSSCCSVSSTINSATKDKVEPFSQVTDMQKVELKVQSSSNSYDMTENQRKFNSIPVHEEQQSMEEVKFQRNVDKSLLQGRSREKLDKDDNSVKVAFVLTPKSKDITPHLSSAVKFPCFSGENKMTIHQLLEHKSHDLPQKNCGVLLKSKSEGASSSSGILIAYDDQSSRDHNVNELHRAEADLFKPMTCEGNQISDEDHMIWENTGSFTKECQVSEEIQSYSSVKVADVSPKVQNSSASELKRSDALSDSRFKNQAKDDGSRFNTKRRNPHVEDAQMLALVGRYIDEMNDADLSTSAPENCGRLIDEMIDIDLSTSAPENCQLVITDCGNEKPEQLDLPNSCYVGEQDSQENKLHLNDCVLDGFSIFPEESQQKFLQCVDSKGPEGTGACRSESEVSRTVSLIPHGMLDFSSNVAEIVESQNVDNTASCGRFHVQAKCESAIEGGSAIKDVIEPNDFGTKDCNLPVESCYGVPQLQTEDDKSYCQQDTSVEQSDKINLSSDIGVIQEYQDINPGSCLNGTLLANNASCKVFEETVHEVGLDDCDACGIESKSSKVVAAMHDGRPDLEEKADYLQMEVAVTSSFKIEPSSENLQSCTKSSHDTKLSNQAGSVESDEIEVNVLSSKTLAEESEINILEENHTLNSELQHELEDTLHPTEDNEPTKEIKKSGSDRIQDAPVIKLPPDAVPFSDEWLAALEAAGEVKRKTNQVIGPFDCTKHTNNVPPSSQ</sequence>
<feature type="region of interest" description="Disordered" evidence="1">
    <location>
        <begin position="1222"/>
        <end position="1244"/>
    </location>
</feature>
<accession>A0A314XJ47</accession>
<comment type="caution">
    <text evidence="2">The sequence shown here is derived from an EMBL/GenBank/DDBJ whole genome shotgun (WGS) entry which is preliminary data.</text>
</comment>
<reference evidence="2 3" key="1">
    <citation type="submission" date="2018-02" db="EMBL/GenBank/DDBJ databases">
        <title>Draft genome of wild Prunus yedoensis var. nudiflora.</title>
        <authorList>
            <person name="Baek S."/>
            <person name="Kim J.-H."/>
            <person name="Choi K."/>
            <person name="Kim G.-B."/>
            <person name="Cho A."/>
            <person name="Jang H."/>
            <person name="Shin C.-H."/>
            <person name="Yu H.-J."/>
            <person name="Mun J.-H."/>
        </authorList>
    </citation>
    <scope>NUCLEOTIDE SEQUENCE [LARGE SCALE GENOMIC DNA]</scope>
    <source>
        <strain evidence="3">cv. Jeju island</strain>
        <tissue evidence="2">Leaf</tissue>
    </source>
</reference>
<feature type="region of interest" description="Disordered" evidence="1">
    <location>
        <begin position="479"/>
        <end position="509"/>
    </location>
</feature>
<dbReference type="Proteomes" id="UP000250321">
    <property type="component" value="Unassembled WGS sequence"/>
</dbReference>
<dbReference type="EMBL" id="PJQY01002611">
    <property type="protein sequence ID" value="PQP92139.1"/>
    <property type="molecule type" value="Genomic_DNA"/>
</dbReference>
<dbReference type="OrthoDB" id="1931260at2759"/>
<protein>
    <submittedName>
        <fullName evidence="2">Uncharacterized protein</fullName>
    </submittedName>
</protein>
<name>A0A314XJ47_PRUYE</name>
<evidence type="ECO:0000313" key="3">
    <source>
        <dbReference type="Proteomes" id="UP000250321"/>
    </source>
</evidence>
<proteinExistence type="predicted"/>
<feature type="compositionally biased region" description="Basic and acidic residues" evidence="1">
    <location>
        <begin position="1284"/>
        <end position="1307"/>
    </location>
</feature>
<feature type="compositionally biased region" description="Polar residues" evidence="1">
    <location>
        <begin position="193"/>
        <end position="205"/>
    </location>
</feature>
<feature type="compositionally biased region" description="Basic and acidic residues" evidence="1">
    <location>
        <begin position="491"/>
        <end position="502"/>
    </location>
</feature>
<evidence type="ECO:0000256" key="1">
    <source>
        <dbReference type="SAM" id="MobiDB-lite"/>
    </source>
</evidence>
<gene>
    <name evidence="2" type="ORF">Pyn_21270</name>
</gene>
<feature type="region of interest" description="Disordered" evidence="1">
    <location>
        <begin position="865"/>
        <end position="901"/>
    </location>
</feature>
<feature type="region of interest" description="Disordered" evidence="1">
    <location>
        <begin position="1284"/>
        <end position="1308"/>
    </location>
</feature>
<keyword evidence="3" id="KW-1185">Reference proteome</keyword>
<feature type="compositionally biased region" description="Basic and acidic residues" evidence="1">
    <location>
        <begin position="873"/>
        <end position="894"/>
    </location>
</feature>
<feature type="region of interest" description="Disordered" evidence="1">
    <location>
        <begin position="41"/>
        <end position="73"/>
    </location>
</feature>
<organism evidence="2 3">
    <name type="scientific">Prunus yedoensis var. nudiflora</name>
    <dbReference type="NCBI Taxonomy" id="2094558"/>
    <lineage>
        <taxon>Eukaryota</taxon>
        <taxon>Viridiplantae</taxon>
        <taxon>Streptophyta</taxon>
        <taxon>Embryophyta</taxon>
        <taxon>Tracheophyta</taxon>
        <taxon>Spermatophyta</taxon>
        <taxon>Magnoliopsida</taxon>
        <taxon>eudicotyledons</taxon>
        <taxon>Gunneridae</taxon>
        <taxon>Pentapetalae</taxon>
        <taxon>rosids</taxon>
        <taxon>fabids</taxon>
        <taxon>Rosales</taxon>
        <taxon>Rosaceae</taxon>
        <taxon>Amygdaloideae</taxon>
        <taxon>Amygdaleae</taxon>
        <taxon>Prunus</taxon>
    </lineage>
</organism>
<feature type="region of interest" description="Disordered" evidence="1">
    <location>
        <begin position="144"/>
        <end position="209"/>
    </location>
</feature>